<feature type="non-terminal residue" evidence="1">
    <location>
        <position position="75"/>
    </location>
</feature>
<dbReference type="Pfam" id="PF16510">
    <property type="entry name" value="P22_portal"/>
    <property type="match status" value="1"/>
</dbReference>
<dbReference type="InterPro" id="IPR032427">
    <property type="entry name" value="P22_portal"/>
</dbReference>
<accession>X1AV85</accession>
<evidence type="ECO:0000313" key="1">
    <source>
        <dbReference type="EMBL" id="GAG86904.1"/>
    </source>
</evidence>
<dbReference type="EMBL" id="BART01010240">
    <property type="protein sequence ID" value="GAG86904.1"/>
    <property type="molecule type" value="Genomic_DNA"/>
</dbReference>
<proteinExistence type="predicted"/>
<comment type="caution">
    <text evidence="1">The sequence shown here is derived from an EMBL/GenBank/DDBJ whole genome shotgun (WGS) entry which is preliminary data.</text>
</comment>
<protein>
    <submittedName>
        <fullName evidence="1">Uncharacterized protein</fullName>
    </submittedName>
</protein>
<dbReference type="Gene3D" id="1.10.1740.160">
    <property type="match status" value="1"/>
</dbReference>
<dbReference type="AlphaFoldDB" id="X1AV85"/>
<gene>
    <name evidence="1" type="ORF">S01H4_22366</name>
</gene>
<sequence length="75" mass="8673">MGLELNNLKQMHDKAYTAAQTTRERGADDLVFYWVTQWDDNILQDSQLSYRGEFNVLRKAGRQILADLAMNPVQV</sequence>
<name>X1AV85_9ZZZZ</name>
<organism evidence="1">
    <name type="scientific">marine sediment metagenome</name>
    <dbReference type="NCBI Taxonomy" id="412755"/>
    <lineage>
        <taxon>unclassified sequences</taxon>
        <taxon>metagenomes</taxon>
        <taxon>ecological metagenomes</taxon>
    </lineage>
</organism>
<reference evidence="1" key="1">
    <citation type="journal article" date="2014" name="Front. Microbiol.">
        <title>High frequency of phylogenetically diverse reductive dehalogenase-homologous genes in deep subseafloor sedimentary metagenomes.</title>
        <authorList>
            <person name="Kawai M."/>
            <person name="Futagami T."/>
            <person name="Toyoda A."/>
            <person name="Takaki Y."/>
            <person name="Nishi S."/>
            <person name="Hori S."/>
            <person name="Arai W."/>
            <person name="Tsubouchi T."/>
            <person name="Morono Y."/>
            <person name="Uchiyama I."/>
            <person name="Ito T."/>
            <person name="Fujiyama A."/>
            <person name="Inagaki F."/>
            <person name="Takami H."/>
        </authorList>
    </citation>
    <scope>NUCLEOTIDE SEQUENCE</scope>
    <source>
        <strain evidence="1">Expedition CK06-06</strain>
    </source>
</reference>